<dbReference type="AlphaFoldDB" id="A0A8E2DWR8"/>
<evidence type="ECO:0000256" key="1">
    <source>
        <dbReference type="SAM" id="MobiDB-lite"/>
    </source>
</evidence>
<reference evidence="2 3" key="1">
    <citation type="journal article" date="2016" name="Nat. Commun.">
        <title>Ectomycorrhizal ecology is imprinted in the genome of the dominant symbiotic fungus Cenococcum geophilum.</title>
        <authorList>
            <consortium name="DOE Joint Genome Institute"/>
            <person name="Peter M."/>
            <person name="Kohler A."/>
            <person name="Ohm R.A."/>
            <person name="Kuo A."/>
            <person name="Krutzmann J."/>
            <person name="Morin E."/>
            <person name="Arend M."/>
            <person name="Barry K.W."/>
            <person name="Binder M."/>
            <person name="Choi C."/>
            <person name="Clum A."/>
            <person name="Copeland A."/>
            <person name="Grisel N."/>
            <person name="Haridas S."/>
            <person name="Kipfer T."/>
            <person name="LaButti K."/>
            <person name="Lindquist E."/>
            <person name="Lipzen A."/>
            <person name="Maire R."/>
            <person name="Meier B."/>
            <person name="Mihaltcheva S."/>
            <person name="Molinier V."/>
            <person name="Murat C."/>
            <person name="Poggeler S."/>
            <person name="Quandt C.A."/>
            <person name="Sperisen C."/>
            <person name="Tritt A."/>
            <person name="Tisserant E."/>
            <person name="Crous P.W."/>
            <person name="Henrissat B."/>
            <person name="Nehls U."/>
            <person name="Egli S."/>
            <person name="Spatafora J.W."/>
            <person name="Grigoriev I.V."/>
            <person name="Martin F.M."/>
        </authorList>
    </citation>
    <scope>NUCLEOTIDE SEQUENCE [LARGE SCALE GENOMIC DNA]</scope>
    <source>
        <strain evidence="2 3">CBS 459.81</strain>
    </source>
</reference>
<accession>A0A8E2DWR8</accession>
<gene>
    <name evidence="2" type="ORF">K432DRAFT_313659</name>
</gene>
<evidence type="ECO:0000313" key="3">
    <source>
        <dbReference type="Proteomes" id="UP000250266"/>
    </source>
</evidence>
<organism evidence="2 3">
    <name type="scientific">Lepidopterella palustris CBS 459.81</name>
    <dbReference type="NCBI Taxonomy" id="1314670"/>
    <lineage>
        <taxon>Eukaryota</taxon>
        <taxon>Fungi</taxon>
        <taxon>Dikarya</taxon>
        <taxon>Ascomycota</taxon>
        <taxon>Pezizomycotina</taxon>
        <taxon>Dothideomycetes</taxon>
        <taxon>Pleosporomycetidae</taxon>
        <taxon>Mytilinidiales</taxon>
        <taxon>Argynnaceae</taxon>
        <taxon>Lepidopterella</taxon>
    </lineage>
</organism>
<dbReference type="OrthoDB" id="3776781at2759"/>
<name>A0A8E2DWR8_9PEZI</name>
<feature type="compositionally biased region" description="Basic and acidic residues" evidence="1">
    <location>
        <begin position="1"/>
        <end position="20"/>
    </location>
</feature>
<keyword evidence="3" id="KW-1185">Reference proteome</keyword>
<protein>
    <submittedName>
        <fullName evidence="2">Uncharacterized protein</fullName>
    </submittedName>
</protein>
<dbReference type="SUPFAM" id="SSF57783">
    <property type="entry name" value="Zinc beta-ribbon"/>
    <property type="match status" value="1"/>
</dbReference>
<dbReference type="EMBL" id="KV745953">
    <property type="protein sequence ID" value="OCK73122.1"/>
    <property type="molecule type" value="Genomic_DNA"/>
</dbReference>
<evidence type="ECO:0000313" key="2">
    <source>
        <dbReference type="EMBL" id="OCK73122.1"/>
    </source>
</evidence>
<proteinExistence type="predicted"/>
<feature type="region of interest" description="Disordered" evidence="1">
    <location>
        <begin position="1"/>
        <end position="28"/>
    </location>
</feature>
<sequence length="89" mass="10020">MASESRNSHEDSAVPEKDSDQAQTPPSKFVVVKVHDPKGELTLYRLSSSTPFTCGRCNKEKKVKLVAIYQNQWAHLRCNACYGKLLSEH</sequence>
<dbReference type="Proteomes" id="UP000250266">
    <property type="component" value="Unassembled WGS sequence"/>
</dbReference>